<sequence>MLQKNVDHRELSNEEIEFVPSDSEHWNSDQDSDDYDSNEDDGNDSLEECAESLDEAGDCEVLNENEAMEVTGSRYYISSEKVCHSLDLLDAECCSTLADVLRGVWPTSRDTTRAVVLLLFAVTTAIFFASSARLVDVDGPDRPPHEVFASGQQSRKDFEQAFMAVLRRLLPTSATAEAAVVIGSRMVVVAWSTDTKVVTTDASDAKVVVSDEADAEMVVTDATDSHGLVNELSIFARSLTTGARISIARPLKAIEVPSWLNWTLLLLLRGQSVSHAFINGLPAVGTSVAGRIRDTLACRSRLGQPRRRRECRPACSGAEQQQAAATVTVAEVLITEKRTEPVGPPRPSPAAPPPARPAAPISISRMAKTIVVDDNVCVQNHKQRSASPFPRSVVVPRRKQSVKRLAGPKRPLIAFKKPVPCMVRPSIVYRRPAPRLFRPSIAFKKPVPCVGMPSIAFEKPLVPCMAGSPEILRRTDVPPIECDRFARNVSVLLKRAPSDARRLAVRQKRAPIRPCVLSHHHRPCTDRNVTVKRNDGPKNLLANIPTRQMTTTTTTTYQQRRPRRRPLAPSQPPLAQRPCEDRWDAVQCWKTIIHQFGRLLPLPLLLASQSLSLLLLLLLLPLPLLLLISTPHTHPVAKRSPPVPLPPPRPPTPPPTTTPPCTPNLLILNASAAPLSPAGGL</sequence>
<gene>
    <name evidence="3" type="ORF">HPBE_LOCUS16189</name>
</gene>
<evidence type="ECO:0000256" key="1">
    <source>
        <dbReference type="SAM" id="MobiDB-lite"/>
    </source>
</evidence>
<feature type="region of interest" description="Disordered" evidence="1">
    <location>
        <begin position="336"/>
        <end position="359"/>
    </location>
</feature>
<evidence type="ECO:0000313" key="4">
    <source>
        <dbReference type="Proteomes" id="UP000050761"/>
    </source>
</evidence>
<dbReference type="EMBL" id="UZAH01029281">
    <property type="protein sequence ID" value="VDP05216.1"/>
    <property type="molecule type" value="Genomic_DNA"/>
</dbReference>
<protein>
    <submittedName>
        <fullName evidence="5">Protein kinase domain-containing protein</fullName>
    </submittedName>
</protein>
<dbReference type="OrthoDB" id="5832344at2759"/>
<feature type="transmembrane region" description="Helical" evidence="2">
    <location>
        <begin position="115"/>
        <end position="135"/>
    </location>
</feature>
<accession>A0A3P8EDH3</accession>
<keyword evidence="2" id="KW-1133">Transmembrane helix</keyword>
<feature type="compositionally biased region" description="Low complexity" evidence="1">
    <location>
        <begin position="549"/>
        <end position="559"/>
    </location>
</feature>
<reference evidence="3 4" key="1">
    <citation type="submission" date="2018-11" db="EMBL/GenBank/DDBJ databases">
        <authorList>
            <consortium name="Pathogen Informatics"/>
        </authorList>
    </citation>
    <scope>NUCLEOTIDE SEQUENCE [LARGE SCALE GENOMIC DNA]</scope>
</reference>
<feature type="region of interest" description="Disordered" evidence="1">
    <location>
        <begin position="635"/>
        <end position="663"/>
    </location>
</feature>
<keyword evidence="2" id="KW-0812">Transmembrane</keyword>
<reference evidence="5" key="2">
    <citation type="submission" date="2019-09" db="UniProtKB">
        <authorList>
            <consortium name="WormBaseParasite"/>
        </authorList>
    </citation>
    <scope>IDENTIFICATION</scope>
</reference>
<keyword evidence="4" id="KW-1185">Reference proteome</keyword>
<evidence type="ECO:0000313" key="5">
    <source>
        <dbReference type="WBParaSite" id="HPBE_0001619001-mRNA-1"/>
    </source>
</evidence>
<dbReference type="Proteomes" id="UP000050761">
    <property type="component" value="Unassembled WGS sequence"/>
</dbReference>
<dbReference type="WBParaSite" id="HPBE_0001619001-mRNA-1">
    <property type="protein sequence ID" value="HPBE_0001619001-mRNA-1"/>
    <property type="gene ID" value="HPBE_0001619001"/>
</dbReference>
<dbReference type="AlphaFoldDB" id="A0A3P8EDH3"/>
<feature type="region of interest" description="Disordered" evidence="1">
    <location>
        <begin position="549"/>
        <end position="578"/>
    </location>
</feature>
<feature type="transmembrane region" description="Helical" evidence="2">
    <location>
        <begin position="611"/>
        <end position="629"/>
    </location>
</feature>
<name>A0A3P8EDH3_HELPZ</name>
<feature type="compositionally biased region" description="Pro residues" evidence="1">
    <location>
        <begin position="641"/>
        <end position="662"/>
    </location>
</feature>
<evidence type="ECO:0000256" key="2">
    <source>
        <dbReference type="SAM" id="Phobius"/>
    </source>
</evidence>
<keyword evidence="2" id="KW-0472">Membrane</keyword>
<feature type="compositionally biased region" description="Acidic residues" evidence="1">
    <location>
        <begin position="30"/>
        <end position="45"/>
    </location>
</feature>
<feature type="compositionally biased region" description="Basic and acidic residues" evidence="1">
    <location>
        <begin position="1"/>
        <end position="12"/>
    </location>
</feature>
<organism evidence="3">
    <name type="scientific">Heligmosomoides polygyrus</name>
    <name type="common">Parasitic roundworm</name>
    <dbReference type="NCBI Taxonomy" id="6339"/>
    <lineage>
        <taxon>Eukaryota</taxon>
        <taxon>Metazoa</taxon>
        <taxon>Ecdysozoa</taxon>
        <taxon>Nematoda</taxon>
        <taxon>Chromadorea</taxon>
        <taxon>Rhabditida</taxon>
        <taxon>Rhabditina</taxon>
        <taxon>Rhabditomorpha</taxon>
        <taxon>Strongyloidea</taxon>
        <taxon>Heligmosomidae</taxon>
        <taxon>Heligmosomoides</taxon>
    </lineage>
</organism>
<evidence type="ECO:0000313" key="3">
    <source>
        <dbReference type="EMBL" id="VDP05216.1"/>
    </source>
</evidence>
<feature type="compositionally biased region" description="Pro residues" evidence="1">
    <location>
        <begin position="342"/>
        <end position="357"/>
    </location>
</feature>
<proteinExistence type="predicted"/>
<feature type="region of interest" description="Disordered" evidence="1">
    <location>
        <begin position="1"/>
        <end position="45"/>
    </location>
</feature>